<keyword evidence="3" id="KW-1185">Reference proteome</keyword>
<dbReference type="KEGG" id="stri:C7M71_001800"/>
<reference evidence="3" key="1">
    <citation type="submission" date="2018-07" db="EMBL/GenBank/DDBJ databases">
        <title>Streptacidiphilus bronchialis DSM 106435 chromosome.</title>
        <authorList>
            <person name="Batra D."/>
            <person name="Gulvik C.A."/>
        </authorList>
    </citation>
    <scope>NUCLEOTIDE SEQUENCE [LARGE SCALE GENOMIC DNA]</scope>
    <source>
        <strain evidence="3">DSM 106435</strain>
    </source>
</reference>
<name>A0A345SRP4_9ACTN</name>
<dbReference type="Proteomes" id="UP000249340">
    <property type="component" value="Chromosome"/>
</dbReference>
<protein>
    <submittedName>
        <fullName evidence="2">Uncharacterized protein</fullName>
    </submittedName>
</protein>
<feature type="region of interest" description="Disordered" evidence="1">
    <location>
        <begin position="1"/>
        <end position="25"/>
    </location>
</feature>
<sequence length="132" mass="14618">MSDEARPHAAPPGWPPPVPPPGAEGWEREAQRWLWELLPVAYRRYELLHRQPVLLARQVLLQVEAELVALRKGYRSARVDLAGLEMEPAVVEEALRLYAAESDRLHELARQARTVTDALVHGAAQPGPGGPG</sequence>
<feature type="compositionally biased region" description="Pro residues" evidence="1">
    <location>
        <begin position="9"/>
        <end position="22"/>
    </location>
</feature>
<proteinExistence type="predicted"/>
<evidence type="ECO:0000256" key="1">
    <source>
        <dbReference type="SAM" id="MobiDB-lite"/>
    </source>
</evidence>
<gene>
    <name evidence="2" type="ORF">C7M71_001800</name>
</gene>
<dbReference type="EMBL" id="CP031264">
    <property type="protein sequence ID" value="AXI76399.1"/>
    <property type="molecule type" value="Genomic_DNA"/>
</dbReference>
<dbReference type="OrthoDB" id="4244911at2"/>
<dbReference type="RefSeq" id="WP_114914129.1">
    <property type="nucleotide sequence ID" value="NZ_CP031264.1"/>
</dbReference>
<organism evidence="2 3">
    <name type="scientific">Peterkaempfera bronchialis</name>
    <dbReference type="NCBI Taxonomy" id="2126346"/>
    <lineage>
        <taxon>Bacteria</taxon>
        <taxon>Bacillati</taxon>
        <taxon>Actinomycetota</taxon>
        <taxon>Actinomycetes</taxon>
        <taxon>Kitasatosporales</taxon>
        <taxon>Streptomycetaceae</taxon>
        <taxon>Peterkaempfera</taxon>
    </lineage>
</organism>
<dbReference type="AlphaFoldDB" id="A0A345SRP4"/>
<evidence type="ECO:0000313" key="3">
    <source>
        <dbReference type="Proteomes" id="UP000249340"/>
    </source>
</evidence>
<accession>A0A345SRP4</accession>
<evidence type="ECO:0000313" key="2">
    <source>
        <dbReference type="EMBL" id="AXI76399.1"/>
    </source>
</evidence>